<dbReference type="PROSITE" id="PS50011">
    <property type="entry name" value="PROTEIN_KINASE_DOM"/>
    <property type="match status" value="1"/>
</dbReference>
<evidence type="ECO:0000256" key="13">
    <source>
        <dbReference type="ARBA" id="ARBA00022840"/>
    </source>
</evidence>
<evidence type="ECO:0000256" key="16">
    <source>
        <dbReference type="ARBA" id="ARBA00047592"/>
    </source>
</evidence>
<dbReference type="Gene3D" id="3.30.200.20">
    <property type="entry name" value="Phosphorylase Kinase, domain 1"/>
    <property type="match status" value="1"/>
</dbReference>
<organism evidence="22 23">
    <name type="scientific">Romanomermis culicivorax</name>
    <name type="common">Nematode worm</name>
    <dbReference type="NCBI Taxonomy" id="13658"/>
    <lineage>
        <taxon>Eukaryota</taxon>
        <taxon>Metazoa</taxon>
        <taxon>Ecdysozoa</taxon>
        <taxon>Nematoda</taxon>
        <taxon>Enoplea</taxon>
        <taxon>Dorylaimia</taxon>
        <taxon>Mermithida</taxon>
        <taxon>Mermithoidea</taxon>
        <taxon>Mermithidae</taxon>
        <taxon>Romanomermis</taxon>
    </lineage>
</organism>
<dbReference type="OMA" id="SELPXFA"/>
<evidence type="ECO:0000256" key="17">
    <source>
        <dbReference type="ARBA" id="ARBA00048312"/>
    </source>
</evidence>
<evidence type="ECO:0000256" key="2">
    <source>
        <dbReference type="ARBA" id="ARBA00004123"/>
    </source>
</evidence>
<dbReference type="PROSITE" id="PS01351">
    <property type="entry name" value="MAPK"/>
    <property type="match status" value="1"/>
</dbReference>
<evidence type="ECO:0000256" key="10">
    <source>
        <dbReference type="ARBA" id="ARBA00022723"/>
    </source>
</evidence>
<keyword evidence="6" id="KW-0963">Cytoplasm</keyword>
<dbReference type="GO" id="GO:0004707">
    <property type="term" value="F:MAP kinase activity"/>
    <property type="evidence" value="ECO:0007669"/>
    <property type="project" value="UniProtKB-EC"/>
</dbReference>
<keyword evidence="11" id="KW-0547">Nucleotide-binding</keyword>
<dbReference type="Gene3D" id="1.10.510.10">
    <property type="entry name" value="Transferase(Phosphotransferase) domain 1"/>
    <property type="match status" value="1"/>
</dbReference>
<dbReference type="Proteomes" id="UP000887565">
    <property type="component" value="Unplaced"/>
</dbReference>
<keyword evidence="13" id="KW-0067">ATP-binding</keyword>
<evidence type="ECO:0000256" key="12">
    <source>
        <dbReference type="ARBA" id="ARBA00022777"/>
    </source>
</evidence>
<keyword evidence="15" id="KW-0539">Nucleus</keyword>
<comment type="catalytic activity">
    <reaction evidence="16">
        <text>L-threonyl-[protein] + ATP = O-phospho-L-threonyl-[protein] + ADP + H(+)</text>
        <dbReference type="Rhea" id="RHEA:46608"/>
        <dbReference type="Rhea" id="RHEA-COMP:11060"/>
        <dbReference type="Rhea" id="RHEA-COMP:11605"/>
        <dbReference type="ChEBI" id="CHEBI:15378"/>
        <dbReference type="ChEBI" id="CHEBI:30013"/>
        <dbReference type="ChEBI" id="CHEBI:30616"/>
        <dbReference type="ChEBI" id="CHEBI:61977"/>
        <dbReference type="ChEBI" id="CHEBI:456216"/>
        <dbReference type="EC" id="2.7.11.24"/>
    </reaction>
</comment>
<dbReference type="EC" id="2.7.11.24" evidence="5"/>
<dbReference type="PROSITE" id="PS00108">
    <property type="entry name" value="PROTEIN_KINASE_ST"/>
    <property type="match status" value="1"/>
</dbReference>
<evidence type="ECO:0000256" key="8">
    <source>
        <dbReference type="ARBA" id="ARBA00022679"/>
    </source>
</evidence>
<comment type="function">
    <text evidence="18">Has a role in the Wnt signaling pathway controlling the asymmetry of cell divisions during embryogenesis. Operates in the AB and EMS cell lineages influencing cell specification. Required for body wall muscle development, endoderm development, pop-1 asymmetry and T-cell division asymmetry. Component of the beta-catenin-lit-1 complex which promotes the phosphorylation, down-regulation and subcellular relocation of pop-1. Regulates plp-1 nuclear localization in embryos. Plays a role in male tail tip morphogenesis.</text>
</comment>
<keyword evidence="9" id="KW-0879">Wnt signaling pathway</keyword>
<keyword evidence="10" id="KW-0479">Metal-binding</keyword>
<dbReference type="GO" id="GO:0005634">
    <property type="term" value="C:nucleus"/>
    <property type="evidence" value="ECO:0007669"/>
    <property type="project" value="UniProtKB-SubCell"/>
</dbReference>
<evidence type="ECO:0000256" key="20">
    <source>
        <dbReference type="ARBA" id="ARBA00078936"/>
    </source>
</evidence>
<dbReference type="GO" id="GO:0046872">
    <property type="term" value="F:metal ion binding"/>
    <property type="evidence" value="ECO:0007669"/>
    <property type="project" value="UniProtKB-KW"/>
</dbReference>
<keyword evidence="14" id="KW-0460">Magnesium</keyword>
<comment type="catalytic activity">
    <reaction evidence="17">
        <text>L-seryl-[protein] + ATP = O-phospho-L-seryl-[protein] + ADP + H(+)</text>
        <dbReference type="Rhea" id="RHEA:17989"/>
        <dbReference type="Rhea" id="RHEA-COMP:9863"/>
        <dbReference type="Rhea" id="RHEA-COMP:11604"/>
        <dbReference type="ChEBI" id="CHEBI:15378"/>
        <dbReference type="ChEBI" id="CHEBI:29999"/>
        <dbReference type="ChEBI" id="CHEBI:30616"/>
        <dbReference type="ChEBI" id="CHEBI:83421"/>
        <dbReference type="ChEBI" id="CHEBI:456216"/>
        <dbReference type="EC" id="2.7.11.24"/>
    </reaction>
</comment>
<evidence type="ECO:0000313" key="22">
    <source>
        <dbReference type="Proteomes" id="UP000887565"/>
    </source>
</evidence>
<evidence type="ECO:0000256" key="15">
    <source>
        <dbReference type="ARBA" id="ARBA00023242"/>
    </source>
</evidence>
<evidence type="ECO:0000256" key="7">
    <source>
        <dbReference type="ARBA" id="ARBA00022527"/>
    </source>
</evidence>
<evidence type="ECO:0000259" key="21">
    <source>
        <dbReference type="PROSITE" id="PS50011"/>
    </source>
</evidence>
<keyword evidence="8" id="KW-0808">Transferase</keyword>
<evidence type="ECO:0000313" key="23">
    <source>
        <dbReference type="WBParaSite" id="nRc.2.0.1.t44553-RA"/>
    </source>
</evidence>
<dbReference type="GO" id="GO:0005524">
    <property type="term" value="F:ATP binding"/>
    <property type="evidence" value="ECO:0007669"/>
    <property type="project" value="UniProtKB-KW"/>
</dbReference>
<dbReference type="Pfam" id="PF00069">
    <property type="entry name" value="Pkinase"/>
    <property type="match status" value="1"/>
</dbReference>
<name>A0A915L040_ROMCU</name>
<evidence type="ECO:0000256" key="18">
    <source>
        <dbReference type="ARBA" id="ARBA00055845"/>
    </source>
</evidence>
<sequence length="404" mass="46596">MKYLENSFQTVEYDALLNLKTRALLIDLDRNDFFSQFRSVTDPRSGKRVALKKMPNVFQNLASSKRVFREIRILSSFQHDNILGCLDILQPSNPHLYQEIYVITELMQSDLHKIIVSPQALTTDHVKLFLYQMLRGLKYLHSSNIVHRDLKPGNMLVNSNCILKICDFGLARTWDVQDQSQMTHEVVTQYYRAPELLMGARRYSSAVDMWSIGCVFAELLGRRILFQAQGPLDQLNMIIELLGTPKISEMKYACDGARCHILKSVPRSSNLVQLYSLSPQATHEAVDLLVQLLTFDPDKRISVEDALGHRFVVEGRMRYHSCMCACCYTCRDGTTRVHASNLEPVHPDPFDLKWEKDLSRCSMYDLRDKIYKFIADRPSLYNVPLCINPHSAAYKSFAKWVRET</sequence>
<dbReference type="SMART" id="SM00220">
    <property type="entry name" value="S_TKc"/>
    <property type="match status" value="1"/>
</dbReference>
<keyword evidence="22" id="KW-1185">Reference proteome</keyword>
<evidence type="ECO:0000256" key="1">
    <source>
        <dbReference type="ARBA" id="ARBA00001946"/>
    </source>
</evidence>
<evidence type="ECO:0000256" key="11">
    <source>
        <dbReference type="ARBA" id="ARBA00022741"/>
    </source>
</evidence>
<dbReference type="InterPro" id="IPR050117">
    <property type="entry name" value="MAPK"/>
</dbReference>
<dbReference type="GO" id="GO:0005737">
    <property type="term" value="C:cytoplasm"/>
    <property type="evidence" value="ECO:0007669"/>
    <property type="project" value="UniProtKB-SubCell"/>
</dbReference>
<dbReference type="SUPFAM" id="SSF56112">
    <property type="entry name" value="Protein kinase-like (PK-like)"/>
    <property type="match status" value="1"/>
</dbReference>
<dbReference type="PANTHER" id="PTHR24055">
    <property type="entry name" value="MITOGEN-ACTIVATED PROTEIN KINASE"/>
    <property type="match status" value="1"/>
</dbReference>
<evidence type="ECO:0000256" key="3">
    <source>
        <dbReference type="ARBA" id="ARBA00004496"/>
    </source>
</evidence>
<dbReference type="InterPro" id="IPR008271">
    <property type="entry name" value="Ser/Thr_kinase_AS"/>
</dbReference>
<evidence type="ECO:0000256" key="5">
    <source>
        <dbReference type="ARBA" id="ARBA00012411"/>
    </source>
</evidence>
<evidence type="ECO:0000256" key="19">
    <source>
        <dbReference type="ARBA" id="ARBA00071678"/>
    </source>
</evidence>
<dbReference type="WBParaSite" id="nRc.2.0.1.t44553-RA">
    <property type="protein sequence ID" value="nRc.2.0.1.t44553-RA"/>
    <property type="gene ID" value="nRc.2.0.1.g44553"/>
</dbReference>
<comment type="similarity">
    <text evidence="4">Belongs to the protein kinase superfamily. CMGC Ser/Thr protein kinase family. MAP kinase subfamily.</text>
</comment>
<accession>A0A915L040</accession>
<dbReference type="InterPro" id="IPR011009">
    <property type="entry name" value="Kinase-like_dom_sf"/>
</dbReference>
<comment type="cofactor">
    <cofactor evidence="1">
        <name>Mg(2+)</name>
        <dbReference type="ChEBI" id="CHEBI:18420"/>
    </cofactor>
</comment>
<protein>
    <recommendedName>
        <fullName evidence="19">Serine/threonine kinase NLK</fullName>
        <ecNumber evidence="5">2.7.11.24</ecNumber>
    </recommendedName>
    <alternativeName>
        <fullName evidence="20">Loss of intestine protein 1</fullName>
    </alternativeName>
</protein>
<dbReference type="GO" id="GO:0016055">
    <property type="term" value="P:Wnt signaling pathway"/>
    <property type="evidence" value="ECO:0007669"/>
    <property type="project" value="UniProtKB-KW"/>
</dbReference>
<evidence type="ECO:0000256" key="9">
    <source>
        <dbReference type="ARBA" id="ARBA00022687"/>
    </source>
</evidence>
<evidence type="ECO:0000256" key="14">
    <source>
        <dbReference type="ARBA" id="ARBA00022842"/>
    </source>
</evidence>
<dbReference type="AlphaFoldDB" id="A0A915L040"/>
<dbReference type="InterPro" id="IPR003527">
    <property type="entry name" value="MAP_kinase_CS"/>
</dbReference>
<dbReference type="FunFam" id="1.10.510.10:FF:000162">
    <property type="entry name" value="Mitogen-activated protein kinase"/>
    <property type="match status" value="1"/>
</dbReference>
<proteinExistence type="inferred from homology"/>
<keyword evidence="12" id="KW-0418">Kinase</keyword>
<evidence type="ECO:0000256" key="4">
    <source>
        <dbReference type="ARBA" id="ARBA00008832"/>
    </source>
</evidence>
<keyword evidence="7" id="KW-0723">Serine/threonine-protein kinase</keyword>
<reference evidence="23" key="1">
    <citation type="submission" date="2022-11" db="UniProtKB">
        <authorList>
            <consortium name="WormBaseParasite"/>
        </authorList>
    </citation>
    <scope>IDENTIFICATION</scope>
</reference>
<feature type="domain" description="Protein kinase" evidence="21">
    <location>
        <begin position="22"/>
        <end position="312"/>
    </location>
</feature>
<dbReference type="InterPro" id="IPR000719">
    <property type="entry name" value="Prot_kinase_dom"/>
</dbReference>
<comment type="subcellular location">
    <subcellularLocation>
        <location evidence="3">Cytoplasm</location>
    </subcellularLocation>
    <subcellularLocation>
        <location evidence="2">Nucleus</location>
    </subcellularLocation>
</comment>
<evidence type="ECO:0000256" key="6">
    <source>
        <dbReference type="ARBA" id="ARBA00022490"/>
    </source>
</evidence>